<dbReference type="STRING" id="136037.A0A067RKB5"/>
<dbReference type="AlphaFoldDB" id="A0A067RKB5"/>
<evidence type="ECO:0000313" key="1">
    <source>
        <dbReference type="EMBL" id="KDR23468.1"/>
    </source>
</evidence>
<dbReference type="OrthoDB" id="6358587at2759"/>
<name>A0A067RKB5_ZOONE</name>
<dbReference type="EMBL" id="KK852460">
    <property type="protein sequence ID" value="KDR23468.1"/>
    <property type="molecule type" value="Genomic_DNA"/>
</dbReference>
<accession>A0A067RKB5</accession>
<evidence type="ECO:0000313" key="2">
    <source>
        <dbReference type="Proteomes" id="UP000027135"/>
    </source>
</evidence>
<proteinExistence type="predicted"/>
<keyword evidence="2" id="KW-1185">Reference proteome</keyword>
<reference evidence="1 2" key="1">
    <citation type="journal article" date="2014" name="Nat. Commun.">
        <title>Molecular traces of alternative social organization in a termite genome.</title>
        <authorList>
            <person name="Terrapon N."/>
            <person name="Li C."/>
            <person name="Robertson H.M."/>
            <person name="Ji L."/>
            <person name="Meng X."/>
            <person name="Booth W."/>
            <person name="Chen Z."/>
            <person name="Childers C.P."/>
            <person name="Glastad K.M."/>
            <person name="Gokhale K."/>
            <person name="Gowin J."/>
            <person name="Gronenberg W."/>
            <person name="Hermansen R.A."/>
            <person name="Hu H."/>
            <person name="Hunt B.G."/>
            <person name="Huylmans A.K."/>
            <person name="Khalil S.M."/>
            <person name="Mitchell R.D."/>
            <person name="Munoz-Torres M.C."/>
            <person name="Mustard J.A."/>
            <person name="Pan H."/>
            <person name="Reese J.T."/>
            <person name="Scharf M.E."/>
            <person name="Sun F."/>
            <person name="Vogel H."/>
            <person name="Xiao J."/>
            <person name="Yang W."/>
            <person name="Yang Z."/>
            <person name="Yang Z."/>
            <person name="Zhou J."/>
            <person name="Zhu J."/>
            <person name="Brent C.S."/>
            <person name="Elsik C.G."/>
            <person name="Goodisman M.A."/>
            <person name="Liberles D.A."/>
            <person name="Roe R.M."/>
            <person name="Vargo E.L."/>
            <person name="Vilcinskas A."/>
            <person name="Wang J."/>
            <person name="Bornberg-Bauer E."/>
            <person name="Korb J."/>
            <person name="Zhang G."/>
            <person name="Liebig J."/>
        </authorList>
    </citation>
    <scope>NUCLEOTIDE SEQUENCE [LARGE SCALE GENOMIC DNA]</scope>
    <source>
        <tissue evidence="1">Whole organism</tissue>
    </source>
</reference>
<gene>
    <name evidence="1" type="ORF">L798_08670</name>
</gene>
<dbReference type="PANTHER" id="PTHR21398:SF11">
    <property type="entry name" value="HDC15381-RELATED"/>
    <property type="match status" value="1"/>
</dbReference>
<organism evidence="1 2">
    <name type="scientific">Zootermopsis nevadensis</name>
    <name type="common">Dampwood termite</name>
    <dbReference type="NCBI Taxonomy" id="136037"/>
    <lineage>
        <taxon>Eukaryota</taxon>
        <taxon>Metazoa</taxon>
        <taxon>Ecdysozoa</taxon>
        <taxon>Arthropoda</taxon>
        <taxon>Hexapoda</taxon>
        <taxon>Insecta</taxon>
        <taxon>Pterygota</taxon>
        <taxon>Neoptera</taxon>
        <taxon>Polyneoptera</taxon>
        <taxon>Dictyoptera</taxon>
        <taxon>Blattodea</taxon>
        <taxon>Blattoidea</taxon>
        <taxon>Termitoidae</taxon>
        <taxon>Termopsidae</taxon>
        <taxon>Zootermopsis</taxon>
    </lineage>
</organism>
<dbReference type="OMA" id="ICENAQY"/>
<dbReference type="Proteomes" id="UP000027135">
    <property type="component" value="Unassembled WGS sequence"/>
</dbReference>
<sequence length="131" mass="15163">MNFQFQYTMPTNFSQLKEYPELRRSFRETLDRSSSYLSLENVMDSHGLKGRSCLLRSICEVAETPVYYNGLIGELLHVIFTPGYGFNNEEHLEWDYREARRLGEEGADCRQAYTTCPFGEGLLDLISVLDT</sequence>
<protein>
    <submittedName>
        <fullName evidence="1">Uncharacterized protein</fullName>
    </submittedName>
</protein>
<dbReference type="InParanoid" id="A0A067RKB5"/>
<dbReference type="eggNOG" id="ENOG502S9JV">
    <property type="taxonomic scope" value="Eukaryota"/>
</dbReference>
<dbReference type="InterPro" id="IPR006631">
    <property type="entry name" value="DM4_12"/>
</dbReference>
<dbReference type="SMART" id="SM00718">
    <property type="entry name" value="DM4_12"/>
    <property type="match status" value="1"/>
</dbReference>
<dbReference type="PANTHER" id="PTHR21398">
    <property type="entry name" value="AGAP007094-PA"/>
    <property type="match status" value="1"/>
</dbReference>
<dbReference type="Pfam" id="PF07841">
    <property type="entry name" value="DM4_12"/>
    <property type="match status" value="1"/>
</dbReference>